<evidence type="ECO:0000313" key="4">
    <source>
        <dbReference type="Proteomes" id="UP000536624"/>
    </source>
</evidence>
<keyword evidence="2" id="KW-1133">Transmembrane helix</keyword>
<keyword evidence="2" id="KW-0812">Transmembrane</keyword>
<evidence type="ECO:0000256" key="2">
    <source>
        <dbReference type="SAM" id="Phobius"/>
    </source>
</evidence>
<evidence type="ECO:0000313" key="3">
    <source>
        <dbReference type="EMBL" id="NIY69924.1"/>
    </source>
</evidence>
<gene>
    <name evidence="3" type="ORF">SMALB_8055</name>
</gene>
<feature type="transmembrane region" description="Helical" evidence="2">
    <location>
        <begin position="60"/>
        <end position="81"/>
    </location>
</feature>
<protein>
    <submittedName>
        <fullName evidence="3">NADH-ubiquinone/plastoquinone (Complex I) oxidoreductase</fullName>
    </submittedName>
</protein>
<dbReference type="Proteomes" id="UP000536624">
    <property type="component" value="Unassembled WGS sequence"/>
</dbReference>
<dbReference type="AlphaFoldDB" id="A0A7X6B0Y1"/>
<organism evidence="3 4">
    <name type="scientific">Streptomyces malaysiensis</name>
    <dbReference type="NCBI Taxonomy" id="92644"/>
    <lineage>
        <taxon>Bacteria</taxon>
        <taxon>Bacillati</taxon>
        <taxon>Actinomycetota</taxon>
        <taxon>Actinomycetes</taxon>
        <taxon>Kitasatosporales</taxon>
        <taxon>Streptomycetaceae</taxon>
        <taxon>Streptomyces</taxon>
        <taxon>Streptomyces violaceusniger group</taxon>
    </lineage>
</organism>
<dbReference type="RefSeq" id="WP_244453827.1">
    <property type="nucleotide sequence ID" value="NZ_JAALLH010000002.1"/>
</dbReference>
<feature type="region of interest" description="Disordered" evidence="1">
    <location>
        <begin position="20"/>
        <end position="53"/>
    </location>
</feature>
<name>A0A7X6B0Y1_STRMQ</name>
<reference evidence="3 4" key="1">
    <citation type="submission" date="2020-02" db="EMBL/GenBank/DDBJ databases">
        <title>Streptomyces malaysiensis DSM14702 (JHCC583434, PFL_A843) Genome sequencing and assembly.</title>
        <authorList>
            <person name="Samborskyy M."/>
        </authorList>
    </citation>
    <scope>NUCLEOTIDE SEQUENCE [LARGE SCALE GENOMIC DNA]</scope>
    <source>
        <strain evidence="3 4">DSM 14702</strain>
    </source>
</reference>
<evidence type="ECO:0000256" key="1">
    <source>
        <dbReference type="SAM" id="MobiDB-lite"/>
    </source>
</evidence>
<accession>A0A7X6B0Y1</accession>
<comment type="caution">
    <text evidence="3">The sequence shown here is derived from an EMBL/GenBank/DDBJ whole genome shotgun (WGS) entry which is preliminary data.</text>
</comment>
<proteinExistence type="predicted"/>
<sequence length="186" mass="19058">MVAGADRVSPVTRGAVLRAGPRIFTGAGRRPRDEKDSGPETTGEEGPETSGRLRRIPVPLLAVPAALLAASPAVGVIPAVASAVGRAGALFTDTGGYRRTVLGGRAAAAPVYVPPHWQTTGILFGLLSTALAITLATLAVRRPVHTGTAALLVPLRRLQSGHIGDYVAWLVAGTALLTVLTVPGIR</sequence>
<feature type="transmembrane region" description="Helical" evidence="2">
    <location>
        <begin position="121"/>
        <end position="140"/>
    </location>
</feature>
<feature type="transmembrane region" description="Helical" evidence="2">
    <location>
        <begin position="166"/>
        <end position="185"/>
    </location>
</feature>
<keyword evidence="2" id="KW-0472">Membrane</keyword>
<keyword evidence="3" id="KW-0830">Ubiquinone</keyword>
<dbReference type="EMBL" id="JAALLH010000002">
    <property type="protein sequence ID" value="NIY69924.1"/>
    <property type="molecule type" value="Genomic_DNA"/>
</dbReference>